<evidence type="ECO:0000313" key="1">
    <source>
        <dbReference type="EMBL" id="GGE92653.1"/>
    </source>
</evidence>
<accession>A0ABQ1TD68</accession>
<gene>
    <name evidence="1" type="ORF">GCM10010984_07870</name>
</gene>
<reference evidence="2" key="1">
    <citation type="journal article" date="2019" name="Int. J. Syst. Evol. Microbiol.">
        <title>The Global Catalogue of Microorganisms (GCM) 10K type strain sequencing project: providing services to taxonomists for standard genome sequencing and annotation.</title>
        <authorList>
            <consortium name="The Broad Institute Genomics Platform"/>
            <consortium name="The Broad Institute Genome Sequencing Center for Infectious Disease"/>
            <person name="Wu L."/>
            <person name="Ma J."/>
        </authorList>
    </citation>
    <scope>NUCLEOTIDE SEQUENCE [LARGE SCALE GENOMIC DNA]</scope>
    <source>
        <strain evidence="2">CGMCC 1.12707</strain>
    </source>
</reference>
<proteinExistence type="predicted"/>
<name>A0ABQ1TD68_9FLAO</name>
<dbReference type="Pfam" id="PF14060">
    <property type="entry name" value="DUF4252"/>
    <property type="match status" value="1"/>
</dbReference>
<dbReference type="Proteomes" id="UP000650994">
    <property type="component" value="Unassembled WGS sequence"/>
</dbReference>
<keyword evidence="2" id="KW-1185">Reference proteome</keyword>
<evidence type="ECO:0008006" key="3">
    <source>
        <dbReference type="Google" id="ProtNLM"/>
    </source>
</evidence>
<dbReference type="PROSITE" id="PS51257">
    <property type="entry name" value="PROKAR_LIPOPROTEIN"/>
    <property type="match status" value="1"/>
</dbReference>
<evidence type="ECO:0000313" key="2">
    <source>
        <dbReference type="Proteomes" id="UP000650994"/>
    </source>
</evidence>
<organism evidence="1 2">
    <name type="scientific">Chishuiella changwenlii</name>
    <dbReference type="NCBI Taxonomy" id="1434701"/>
    <lineage>
        <taxon>Bacteria</taxon>
        <taxon>Pseudomonadati</taxon>
        <taxon>Bacteroidota</taxon>
        <taxon>Flavobacteriia</taxon>
        <taxon>Flavobacteriales</taxon>
        <taxon>Weeksellaceae</taxon>
        <taxon>Chishuiella</taxon>
    </lineage>
</organism>
<protein>
    <recommendedName>
        <fullName evidence="3">DUF4252 domain-containing protein</fullName>
    </recommendedName>
</protein>
<comment type="caution">
    <text evidence="1">The sequence shown here is derived from an EMBL/GenBank/DDBJ whole genome shotgun (WGS) entry which is preliminary data.</text>
</comment>
<dbReference type="InterPro" id="IPR025348">
    <property type="entry name" value="DUF4252"/>
</dbReference>
<sequence length="171" mass="19006">MILINKKMKKIIGLSFVAILLILQACGTTKNMQEFYTKYDKQATVIPLPSFALKLAGKAGGTDLFNYIKSAKVFVISDAGQGKQNRVIKDLQSSFRGENFENLIKLKSKNNNLNVALKEQNGRVNKMIFGINGLSNVLVIDSKLDITRAELDKALENINTDDIENLAEILK</sequence>
<dbReference type="EMBL" id="BMFL01000004">
    <property type="protein sequence ID" value="GGE92653.1"/>
    <property type="molecule type" value="Genomic_DNA"/>
</dbReference>